<dbReference type="SUPFAM" id="SSF52540">
    <property type="entry name" value="P-loop containing nucleoside triphosphate hydrolases"/>
    <property type="match status" value="1"/>
</dbReference>
<evidence type="ECO:0000256" key="4">
    <source>
        <dbReference type="ARBA" id="ARBA00022840"/>
    </source>
</evidence>
<dbReference type="InterPro" id="IPR039421">
    <property type="entry name" value="Type_1_exporter"/>
</dbReference>
<dbReference type="InterPro" id="IPR003439">
    <property type="entry name" value="ABC_transporter-like_ATP-bd"/>
</dbReference>
<dbReference type="EMBL" id="JAHUVW010000001">
    <property type="protein sequence ID" value="MBV7672578.1"/>
    <property type="molecule type" value="Genomic_DNA"/>
</dbReference>
<dbReference type="PROSITE" id="PS50893">
    <property type="entry name" value="ABC_TRANSPORTER_2"/>
    <property type="match status" value="1"/>
</dbReference>
<keyword evidence="3" id="KW-0547">Nucleotide-binding</keyword>
<gene>
    <name evidence="11" type="ORF">STHAL_24315</name>
</gene>
<dbReference type="InterPro" id="IPR011527">
    <property type="entry name" value="ABC1_TM_dom"/>
</dbReference>
<dbReference type="Proteomes" id="UP000735541">
    <property type="component" value="Unassembled WGS sequence"/>
</dbReference>
<evidence type="ECO:0000256" key="3">
    <source>
        <dbReference type="ARBA" id="ARBA00022741"/>
    </source>
</evidence>
<dbReference type="SMART" id="SM00382">
    <property type="entry name" value="AAA"/>
    <property type="match status" value="1"/>
</dbReference>
<evidence type="ECO:0000256" key="8">
    <source>
        <dbReference type="SAM" id="Phobius"/>
    </source>
</evidence>
<evidence type="ECO:0000256" key="2">
    <source>
        <dbReference type="ARBA" id="ARBA00022692"/>
    </source>
</evidence>
<reference evidence="11 12" key="1">
    <citation type="submission" date="2021-07" db="EMBL/GenBank/DDBJ databases">
        <title>Sequencing Streptomyces halstedii LGO-A4 genome an citrus endophytic actinomycete.</title>
        <authorList>
            <person name="Samborskyy M."/>
            <person name="Scott N."/>
            <person name="Deglau R."/>
            <person name="Dickens S."/>
            <person name="Oliveira L.G."/>
        </authorList>
    </citation>
    <scope>NUCLEOTIDE SEQUENCE [LARGE SCALE GENOMIC DNA]</scope>
    <source>
        <strain evidence="11 12">LGO-A4</strain>
    </source>
</reference>
<evidence type="ECO:0000259" key="10">
    <source>
        <dbReference type="PROSITE" id="PS50929"/>
    </source>
</evidence>
<dbReference type="PANTHER" id="PTHR24221:SF654">
    <property type="entry name" value="ATP-BINDING CASSETTE SUB-FAMILY B MEMBER 6"/>
    <property type="match status" value="1"/>
</dbReference>
<dbReference type="Gene3D" id="1.20.1560.10">
    <property type="entry name" value="ABC transporter type 1, transmembrane domain"/>
    <property type="match status" value="1"/>
</dbReference>
<keyword evidence="12" id="KW-1185">Reference proteome</keyword>
<evidence type="ECO:0000256" key="1">
    <source>
        <dbReference type="ARBA" id="ARBA00004651"/>
    </source>
</evidence>
<feature type="domain" description="ABC transporter" evidence="9">
    <location>
        <begin position="374"/>
        <end position="600"/>
    </location>
</feature>
<dbReference type="Gene3D" id="3.40.50.300">
    <property type="entry name" value="P-loop containing nucleotide triphosphate hydrolases"/>
    <property type="match status" value="1"/>
</dbReference>
<dbReference type="CDD" id="cd03228">
    <property type="entry name" value="ABCC_MRP_Like"/>
    <property type="match status" value="1"/>
</dbReference>
<evidence type="ECO:0000256" key="5">
    <source>
        <dbReference type="ARBA" id="ARBA00022989"/>
    </source>
</evidence>
<evidence type="ECO:0000256" key="7">
    <source>
        <dbReference type="SAM" id="MobiDB-lite"/>
    </source>
</evidence>
<feature type="compositionally biased region" description="Low complexity" evidence="7">
    <location>
        <begin position="355"/>
        <end position="364"/>
    </location>
</feature>
<sequence length="610" mass="63414">MTVEQHTEAPPLAPPRAARRTKHPGRDPWAGALGRVLREGRPFLRARRGVVVRLAGWSALEFGQTFLGGYGVARALDDGFLAGRPGVGLLWLLVAVAATLPAGAATRGVFGRLADLVEPFRDGLVRRAVARALADALEGPGEASSGAVSQVTHQSEIARDGWAGTVLALRSFVFTTAGALAGMAALEPRLLLVVLPPVAVGVALFAATLGPMAARQHAYLTADEAYAGYVGQTASALRDIAATGARDEVSATARDLTLRQARAARQLARWSAVRIGATALCGRVPPVVLLFAAPWLLDHGLTGGALVGALTYLTQALAPAVHALMSVLGTAGGRLVVVLDRFTDPVPPPRPDPVPAARAVPPARSGGGAPRHEAELRGVTFAYGPGARPVVDRLDLCVRRGERLAVVGPSGVGKSTLAGLIAAVVPPDEGRVLWSGRPAAPVEAASVRTLLPQRAFVFSASLRDNLRYLRPGATDREIAETVGALGLGALVDRVGGLDAPVTPGHLSRGERQLVALGRAHLSTAPLVVLDEATSGLDPVTEARVEDALADRARTLVVIAHRPGSARRADRVVVMDGTHVVCGTPAELPALSPFYRELTGVPGRWPGTGNR</sequence>
<feature type="domain" description="ABC transmembrane type-1" evidence="10">
    <location>
        <begin position="148"/>
        <end position="319"/>
    </location>
</feature>
<keyword evidence="5 8" id="KW-1133">Transmembrane helix</keyword>
<dbReference type="GO" id="GO:0005524">
    <property type="term" value="F:ATP binding"/>
    <property type="evidence" value="ECO:0007669"/>
    <property type="project" value="UniProtKB-KW"/>
</dbReference>
<evidence type="ECO:0000256" key="6">
    <source>
        <dbReference type="ARBA" id="ARBA00023136"/>
    </source>
</evidence>
<keyword evidence="4 11" id="KW-0067">ATP-binding</keyword>
<evidence type="ECO:0000313" key="11">
    <source>
        <dbReference type="EMBL" id="MBV7672578.1"/>
    </source>
</evidence>
<dbReference type="PANTHER" id="PTHR24221">
    <property type="entry name" value="ATP-BINDING CASSETTE SUB-FAMILY B"/>
    <property type="match status" value="1"/>
</dbReference>
<name>A0ABS6TX08_STRHA</name>
<organism evidence="11 12">
    <name type="scientific">Streptomyces halstedii</name>
    <dbReference type="NCBI Taxonomy" id="1944"/>
    <lineage>
        <taxon>Bacteria</taxon>
        <taxon>Bacillati</taxon>
        <taxon>Actinomycetota</taxon>
        <taxon>Actinomycetes</taxon>
        <taxon>Kitasatosporales</taxon>
        <taxon>Streptomycetaceae</taxon>
        <taxon>Streptomyces</taxon>
    </lineage>
</organism>
<proteinExistence type="predicted"/>
<feature type="region of interest" description="Disordered" evidence="7">
    <location>
        <begin position="347"/>
        <end position="371"/>
    </location>
</feature>
<dbReference type="InterPro" id="IPR036640">
    <property type="entry name" value="ABC1_TM_sf"/>
</dbReference>
<dbReference type="SUPFAM" id="SSF90123">
    <property type="entry name" value="ABC transporter transmembrane region"/>
    <property type="match status" value="1"/>
</dbReference>
<dbReference type="RefSeq" id="WP_228871477.1">
    <property type="nucleotide sequence ID" value="NZ_JAHUVW010000001.1"/>
</dbReference>
<feature type="transmembrane region" description="Helical" evidence="8">
    <location>
        <begin position="90"/>
        <end position="110"/>
    </location>
</feature>
<feature type="region of interest" description="Disordered" evidence="7">
    <location>
        <begin position="1"/>
        <end position="27"/>
    </location>
</feature>
<dbReference type="Pfam" id="PF00005">
    <property type="entry name" value="ABC_tran"/>
    <property type="match status" value="1"/>
</dbReference>
<keyword evidence="2 8" id="KW-0812">Transmembrane</keyword>
<evidence type="ECO:0000259" key="9">
    <source>
        <dbReference type="PROSITE" id="PS50893"/>
    </source>
</evidence>
<comment type="caution">
    <text evidence="11">The sequence shown here is derived from an EMBL/GenBank/DDBJ whole genome shotgun (WGS) entry which is preliminary data.</text>
</comment>
<dbReference type="InterPro" id="IPR027417">
    <property type="entry name" value="P-loop_NTPase"/>
</dbReference>
<evidence type="ECO:0000313" key="12">
    <source>
        <dbReference type="Proteomes" id="UP000735541"/>
    </source>
</evidence>
<dbReference type="InterPro" id="IPR003593">
    <property type="entry name" value="AAA+_ATPase"/>
</dbReference>
<feature type="transmembrane region" description="Helical" evidence="8">
    <location>
        <begin position="50"/>
        <end position="70"/>
    </location>
</feature>
<comment type="subcellular location">
    <subcellularLocation>
        <location evidence="1">Cell membrane</location>
        <topology evidence="1">Multi-pass membrane protein</topology>
    </subcellularLocation>
</comment>
<accession>A0ABS6TX08</accession>
<keyword evidence="6 8" id="KW-0472">Membrane</keyword>
<protein>
    <submittedName>
        <fullName evidence="11">ABC transporter ATP-binding protein/permease</fullName>
    </submittedName>
</protein>
<dbReference type="PROSITE" id="PS50929">
    <property type="entry name" value="ABC_TM1F"/>
    <property type="match status" value="1"/>
</dbReference>
<feature type="transmembrane region" description="Helical" evidence="8">
    <location>
        <begin position="190"/>
        <end position="210"/>
    </location>
</feature>